<reference evidence="3" key="2">
    <citation type="submission" date="2025-09" db="UniProtKB">
        <authorList>
            <consortium name="Ensembl"/>
        </authorList>
    </citation>
    <scope>IDENTIFICATION</scope>
</reference>
<dbReference type="AlphaFoldDB" id="A0A8D0E6L5"/>
<dbReference type="SUPFAM" id="SSF51998">
    <property type="entry name" value="PFL-like glycyl radical enzymes"/>
    <property type="match status" value="1"/>
</dbReference>
<dbReference type="GO" id="GO:0004748">
    <property type="term" value="F:ribonucleoside-diphosphate reductase activity, thioredoxin disulfide as acceptor"/>
    <property type="evidence" value="ECO:0007669"/>
    <property type="project" value="TreeGrafter"/>
</dbReference>
<evidence type="ECO:0000256" key="1">
    <source>
        <dbReference type="ARBA" id="ARBA00010406"/>
    </source>
</evidence>
<organism evidence="3 4">
    <name type="scientific">Salvator merianae</name>
    <name type="common">Argentine black and white tegu</name>
    <name type="synonym">Tupinambis merianae</name>
    <dbReference type="NCBI Taxonomy" id="96440"/>
    <lineage>
        <taxon>Eukaryota</taxon>
        <taxon>Metazoa</taxon>
        <taxon>Chordata</taxon>
        <taxon>Craniata</taxon>
        <taxon>Vertebrata</taxon>
        <taxon>Euteleostomi</taxon>
        <taxon>Lepidosauria</taxon>
        <taxon>Squamata</taxon>
        <taxon>Bifurcata</taxon>
        <taxon>Unidentata</taxon>
        <taxon>Episquamata</taxon>
        <taxon>Laterata</taxon>
        <taxon>Teiioidea</taxon>
        <taxon>Teiidae</taxon>
        <taxon>Salvator</taxon>
    </lineage>
</organism>
<dbReference type="Gene3D" id="3.20.70.20">
    <property type="match status" value="1"/>
</dbReference>
<name>A0A8D0E6L5_SALMN</name>
<protein>
    <recommendedName>
        <fullName evidence="2">Ribonucleotide reductase large subunit C-terminal domain-containing protein</fullName>
    </recommendedName>
</protein>
<dbReference type="GO" id="GO:0009263">
    <property type="term" value="P:deoxyribonucleotide biosynthetic process"/>
    <property type="evidence" value="ECO:0007669"/>
    <property type="project" value="TreeGrafter"/>
</dbReference>
<feature type="domain" description="Ribonucleotide reductase large subunit C-terminal" evidence="2">
    <location>
        <begin position="35"/>
        <end position="69"/>
    </location>
</feature>
<dbReference type="GO" id="GO:0005971">
    <property type="term" value="C:ribonucleoside-diphosphate reductase complex"/>
    <property type="evidence" value="ECO:0007669"/>
    <property type="project" value="TreeGrafter"/>
</dbReference>
<evidence type="ECO:0000259" key="2">
    <source>
        <dbReference type="Pfam" id="PF02867"/>
    </source>
</evidence>
<evidence type="ECO:0000313" key="3">
    <source>
        <dbReference type="Ensembl" id="ENSSMRP00000027003.1"/>
    </source>
</evidence>
<dbReference type="InterPro" id="IPR000788">
    <property type="entry name" value="RNR_lg_C"/>
</dbReference>
<dbReference type="InterPro" id="IPR039718">
    <property type="entry name" value="Rrm1"/>
</dbReference>
<dbReference type="PANTHER" id="PTHR11573">
    <property type="entry name" value="RIBONUCLEOSIDE-DIPHOSPHATE REDUCTASE LARGE CHAIN"/>
    <property type="match status" value="1"/>
</dbReference>
<comment type="similarity">
    <text evidence="1">Belongs to the ribonucleoside diphosphate reductase large chain family.</text>
</comment>
<proteinExistence type="inferred from homology"/>
<sequence length="82" mass="9422">MHIIRRNGCHEHVMFDEIIFCIQKLCYGLNLGLIGPRPGAFGVYLELWHFDIFDFFDVNENTGKEEQHTGIFSMPSGSRTSS</sequence>
<dbReference type="PANTHER" id="PTHR11573:SF6">
    <property type="entry name" value="RIBONUCLEOSIDE-DIPHOSPHATE REDUCTASE LARGE SUBUNIT"/>
    <property type="match status" value="1"/>
</dbReference>
<dbReference type="Proteomes" id="UP000694421">
    <property type="component" value="Unplaced"/>
</dbReference>
<keyword evidence="4" id="KW-1185">Reference proteome</keyword>
<evidence type="ECO:0000313" key="4">
    <source>
        <dbReference type="Proteomes" id="UP000694421"/>
    </source>
</evidence>
<dbReference type="GO" id="GO:0005524">
    <property type="term" value="F:ATP binding"/>
    <property type="evidence" value="ECO:0007669"/>
    <property type="project" value="TreeGrafter"/>
</dbReference>
<accession>A0A8D0E6L5</accession>
<reference evidence="3" key="1">
    <citation type="submission" date="2025-08" db="UniProtKB">
        <authorList>
            <consortium name="Ensembl"/>
        </authorList>
    </citation>
    <scope>IDENTIFICATION</scope>
</reference>
<dbReference type="Pfam" id="PF02867">
    <property type="entry name" value="Ribonuc_red_lgC"/>
    <property type="match status" value="1"/>
</dbReference>
<dbReference type="Ensembl" id="ENSSMRT00000031556.1">
    <property type="protein sequence ID" value="ENSSMRP00000027003.1"/>
    <property type="gene ID" value="ENSSMRG00000020841.1"/>
</dbReference>